<feature type="compositionally biased region" description="Low complexity" evidence="1">
    <location>
        <begin position="649"/>
        <end position="668"/>
    </location>
</feature>
<feature type="domain" description="Glycosyl hydrolase family 95 catalytic" evidence="4">
    <location>
        <begin position="320"/>
        <end position="641"/>
    </location>
</feature>
<keyword evidence="6" id="KW-1185">Reference proteome</keyword>
<evidence type="ECO:0000259" key="3">
    <source>
        <dbReference type="Pfam" id="PF14498"/>
    </source>
</evidence>
<feature type="region of interest" description="Disordered" evidence="1">
    <location>
        <begin position="649"/>
        <end position="672"/>
    </location>
</feature>
<evidence type="ECO:0000313" key="6">
    <source>
        <dbReference type="Proteomes" id="UP000774617"/>
    </source>
</evidence>
<evidence type="ECO:0000313" key="5">
    <source>
        <dbReference type="EMBL" id="KAH7024275.1"/>
    </source>
</evidence>
<feature type="chain" id="PRO_5046340188" evidence="2">
    <location>
        <begin position="36"/>
        <end position="849"/>
    </location>
</feature>
<dbReference type="Proteomes" id="UP000774617">
    <property type="component" value="Unassembled WGS sequence"/>
</dbReference>
<dbReference type="InterPro" id="IPR027414">
    <property type="entry name" value="GH95_N_dom"/>
</dbReference>
<dbReference type="InterPro" id="IPR054363">
    <property type="entry name" value="GH95_cat"/>
</dbReference>
<dbReference type="Pfam" id="PF22124">
    <property type="entry name" value="Glyco_hydro_95_cat"/>
    <property type="match status" value="2"/>
</dbReference>
<protein>
    <submittedName>
        <fullName evidence="5">Glycoside hydrolase family 95 protein-like protein</fullName>
    </submittedName>
</protein>
<dbReference type="PANTHER" id="PTHR31084:SF3">
    <property type="entry name" value="ALPHA-FUCOSIDASE A"/>
    <property type="match status" value="1"/>
</dbReference>
<dbReference type="PIRSF" id="PIRSF007663">
    <property type="entry name" value="UCP007663"/>
    <property type="match status" value="1"/>
</dbReference>
<name>A0ABQ8FSV1_9PEZI</name>
<keyword evidence="2" id="KW-0732">Signal</keyword>
<dbReference type="InterPro" id="IPR008928">
    <property type="entry name" value="6-hairpin_glycosidase_sf"/>
</dbReference>
<dbReference type="SUPFAM" id="SSF48208">
    <property type="entry name" value="Six-hairpin glycosidases"/>
    <property type="match status" value="1"/>
</dbReference>
<dbReference type="Pfam" id="PF14498">
    <property type="entry name" value="Glyco_hyd_65N_2"/>
    <property type="match status" value="1"/>
</dbReference>
<evidence type="ECO:0000256" key="1">
    <source>
        <dbReference type="SAM" id="MobiDB-lite"/>
    </source>
</evidence>
<feature type="domain" description="Glycosyl hydrolase family 95 catalytic" evidence="4">
    <location>
        <begin position="676"/>
        <end position="764"/>
    </location>
</feature>
<reference evidence="5 6" key="1">
    <citation type="journal article" date="2021" name="Nat. Commun.">
        <title>Genetic determinants of endophytism in the Arabidopsis root mycobiome.</title>
        <authorList>
            <person name="Mesny F."/>
            <person name="Miyauchi S."/>
            <person name="Thiergart T."/>
            <person name="Pickel B."/>
            <person name="Atanasova L."/>
            <person name="Karlsson M."/>
            <person name="Huettel B."/>
            <person name="Barry K.W."/>
            <person name="Haridas S."/>
            <person name="Chen C."/>
            <person name="Bauer D."/>
            <person name="Andreopoulos W."/>
            <person name="Pangilinan J."/>
            <person name="LaButti K."/>
            <person name="Riley R."/>
            <person name="Lipzen A."/>
            <person name="Clum A."/>
            <person name="Drula E."/>
            <person name="Henrissat B."/>
            <person name="Kohler A."/>
            <person name="Grigoriev I.V."/>
            <person name="Martin F.M."/>
            <person name="Hacquard S."/>
        </authorList>
    </citation>
    <scope>NUCLEOTIDE SEQUENCE [LARGE SCALE GENOMIC DNA]</scope>
    <source>
        <strain evidence="5 6">MPI-SDFR-AT-0080</strain>
    </source>
</reference>
<dbReference type="EMBL" id="JAGTJR010000062">
    <property type="protein sequence ID" value="KAH7024275.1"/>
    <property type="molecule type" value="Genomic_DNA"/>
</dbReference>
<feature type="domain" description="Glycosyl hydrolase family 95 N-terminal" evidence="3">
    <location>
        <begin position="40"/>
        <end position="289"/>
    </location>
</feature>
<proteinExistence type="predicted"/>
<dbReference type="InterPro" id="IPR012341">
    <property type="entry name" value="6hp_glycosidase-like_sf"/>
</dbReference>
<dbReference type="InterPro" id="IPR016518">
    <property type="entry name" value="Alpha-L-fucosidase"/>
</dbReference>
<feature type="signal peptide" evidence="2">
    <location>
        <begin position="1"/>
        <end position="35"/>
    </location>
</feature>
<dbReference type="Gene3D" id="1.50.10.10">
    <property type="match status" value="1"/>
</dbReference>
<sequence length="849" mass="90749">MVFAMSSPRGAAPPPLLLTLLILLSLLLPPHATTAHGKALWASSPATFEDVIRQAYPVGNGKLGALPFGDAGAEKVSLNIDSLWSGGPFEVSNYTGGNPTNEKFRFLPGYREWIFENGTGNITELLGSNDNYGSYRVLGNLSVTIDGLADVSSYNRSLDLNTGVHTTSFQSGDGSAFTTSVYCSFPDQVCVYSLNSTDVLPDVTISLENQQAASDPQNATCGAGYVRFTGLTQAGPPEGMKYDAIARLVGSNANMTVCSNSTSGALLVPSGRNSTYIVVVLAAGTNYDQKKGNAENSYSFKGEDPGPEVEATVVAAASNAESLLSRHLEDYQRLTQAFVLDLPDTLGSASLETSEAIARYNSSTDYGDPFVENLIFDYSRHLLITSARPGVLPANLQGKWSQTLYGAWSVDYHANINIQMNYWHADQTGLGELQGGLWDYMTDTWVPRGTETAHLLYGAPGWVTHNEMNIFGHTGMKSDAGWANYPASAAWMMQHVYDHYEYSGDDSWYVAQGYPLIKGVAQFWLSQLQPDARFADGTLVVNPCNSPEHGPTTFACTHYQQLLHQLLAYVLDAGARGVETDAPFLANASAALARLDTGLHFTAWGGVAEWKLQDAGWDVEGDTHRHLSNLYGWFPGYSIAGTAATFPSNTSSNISSSPTPNSTTNSSPQPFHPGYTNATIRAAVSTSLLSRGNGTGPDADAGWAKVWRAACWARLNDAAKAYDELRYAVARNFAPNALSMYSAHETPFQIDANFGFAGAVLGMLVVDLPVVEGLPGGSGVADGVRTVVLGPAVPGEWGGGGVRGLRVRGGAVVDFGWDGEGVVREAKVVKEGRGALRLVNKRGEVLAEV</sequence>
<evidence type="ECO:0000256" key="2">
    <source>
        <dbReference type="SAM" id="SignalP"/>
    </source>
</evidence>
<evidence type="ECO:0000259" key="4">
    <source>
        <dbReference type="Pfam" id="PF22124"/>
    </source>
</evidence>
<comment type="caution">
    <text evidence="5">The sequence shown here is derived from an EMBL/GenBank/DDBJ whole genome shotgun (WGS) entry which is preliminary data.</text>
</comment>
<accession>A0ABQ8FSV1</accession>
<organism evidence="5 6">
    <name type="scientific">Macrophomina phaseolina</name>
    <dbReference type="NCBI Taxonomy" id="35725"/>
    <lineage>
        <taxon>Eukaryota</taxon>
        <taxon>Fungi</taxon>
        <taxon>Dikarya</taxon>
        <taxon>Ascomycota</taxon>
        <taxon>Pezizomycotina</taxon>
        <taxon>Dothideomycetes</taxon>
        <taxon>Dothideomycetes incertae sedis</taxon>
        <taxon>Botryosphaeriales</taxon>
        <taxon>Botryosphaeriaceae</taxon>
        <taxon>Macrophomina</taxon>
    </lineage>
</organism>
<gene>
    <name evidence="5" type="ORF">B0J12DRAFT_386784</name>
</gene>
<dbReference type="PANTHER" id="PTHR31084">
    <property type="entry name" value="ALPHA-L-FUCOSIDASE 2"/>
    <property type="match status" value="1"/>
</dbReference>